<feature type="domain" description="YrdC-like" evidence="4">
    <location>
        <begin position="199"/>
        <end position="420"/>
    </location>
</feature>
<dbReference type="PROSITE" id="PS00150">
    <property type="entry name" value="ACYLPHOSPHATASE_1"/>
    <property type="match status" value="1"/>
</dbReference>
<reference evidence="6" key="1">
    <citation type="submission" date="2017-08" db="EMBL/GenBank/DDBJ databases">
        <authorList>
            <person name="Grouzdev D.S."/>
            <person name="Gaisin V.A."/>
            <person name="Rysina M.S."/>
            <person name="Gorlenko V.M."/>
        </authorList>
    </citation>
    <scope>NUCLEOTIDE SEQUENCE [LARGE SCALE GENOMIC DNA]</scope>
    <source>
        <strain evidence="6">Kir15-3F</strain>
    </source>
</reference>
<dbReference type="Pfam" id="PF00708">
    <property type="entry name" value="Acylphosphatase"/>
    <property type="match status" value="1"/>
</dbReference>
<evidence type="ECO:0000259" key="3">
    <source>
        <dbReference type="PROSITE" id="PS51160"/>
    </source>
</evidence>
<proteinExistence type="predicted"/>
<feature type="compositionally biased region" description="Basic and acidic residues" evidence="2">
    <location>
        <begin position="289"/>
        <end position="340"/>
    </location>
</feature>
<dbReference type="GO" id="GO:0016743">
    <property type="term" value="F:carboxyl- or carbamoyltransferase activity"/>
    <property type="evidence" value="ECO:0007669"/>
    <property type="project" value="TreeGrafter"/>
</dbReference>
<dbReference type="Pfam" id="PF07503">
    <property type="entry name" value="zf-HYPF"/>
    <property type="match status" value="2"/>
</dbReference>
<dbReference type="InterPro" id="IPR017945">
    <property type="entry name" value="DHBP_synth_RibB-like_a/b_dom"/>
</dbReference>
<dbReference type="PROSITE" id="PS51163">
    <property type="entry name" value="YRDC"/>
    <property type="match status" value="1"/>
</dbReference>
<dbReference type="AlphaFoldDB" id="A0A2A6RFA9"/>
<dbReference type="InterPro" id="IPR051060">
    <property type="entry name" value="Carbamoyltrans_HypF-like"/>
</dbReference>
<evidence type="ECO:0000256" key="1">
    <source>
        <dbReference type="PROSITE-ProRule" id="PRU00520"/>
    </source>
</evidence>
<gene>
    <name evidence="5" type="ORF">CJ255_18115</name>
</gene>
<feature type="domain" description="Acylphosphatase-like" evidence="3">
    <location>
        <begin position="1"/>
        <end position="84"/>
    </location>
</feature>
<dbReference type="SUPFAM" id="SSF54975">
    <property type="entry name" value="Acylphosphatase/BLUF domain-like"/>
    <property type="match status" value="1"/>
</dbReference>
<dbReference type="PANTHER" id="PTHR42959">
    <property type="entry name" value="CARBAMOYLTRANSFERASE"/>
    <property type="match status" value="1"/>
</dbReference>
<comment type="caution">
    <text evidence="5">The sequence shown here is derived from an EMBL/GenBank/DDBJ whole genome shotgun (WGS) entry which is preliminary data.</text>
</comment>
<dbReference type="Gene3D" id="3.90.870.40">
    <property type="match status" value="1"/>
</dbReference>
<evidence type="ECO:0000313" key="6">
    <source>
        <dbReference type="Proteomes" id="UP000220527"/>
    </source>
</evidence>
<organism evidence="5 6">
    <name type="scientific">Candidatus Viridilinea mediisalina</name>
    <dbReference type="NCBI Taxonomy" id="2024553"/>
    <lineage>
        <taxon>Bacteria</taxon>
        <taxon>Bacillati</taxon>
        <taxon>Chloroflexota</taxon>
        <taxon>Chloroflexia</taxon>
        <taxon>Chloroflexales</taxon>
        <taxon>Chloroflexineae</taxon>
        <taxon>Oscillochloridaceae</taxon>
        <taxon>Candidatus Viridilinea</taxon>
    </lineage>
</organism>
<dbReference type="GO" id="GO:0008270">
    <property type="term" value="F:zinc ion binding"/>
    <property type="evidence" value="ECO:0007669"/>
    <property type="project" value="InterPro"/>
</dbReference>
<dbReference type="InterPro" id="IPR006070">
    <property type="entry name" value="Sua5-like_dom"/>
</dbReference>
<dbReference type="InterPro" id="IPR036046">
    <property type="entry name" value="Acylphosphatase-like_dom_sf"/>
</dbReference>
<feature type="region of interest" description="Disordered" evidence="2">
    <location>
        <begin position="289"/>
        <end position="347"/>
    </location>
</feature>
<dbReference type="PANTHER" id="PTHR42959:SF1">
    <property type="entry name" value="CARBAMOYLTRANSFERASE HYPF"/>
    <property type="match status" value="1"/>
</dbReference>
<accession>A0A2A6RFA9</accession>
<dbReference type="EMBL" id="NQWI01000122">
    <property type="protein sequence ID" value="PDW01621.1"/>
    <property type="molecule type" value="Genomic_DNA"/>
</dbReference>
<evidence type="ECO:0000313" key="5">
    <source>
        <dbReference type="EMBL" id="PDW01621.1"/>
    </source>
</evidence>
<protein>
    <recommendedName>
        <fullName evidence="1">acylphosphatase</fullName>
        <ecNumber evidence="1">3.6.1.7</ecNumber>
    </recommendedName>
</protein>
<evidence type="ECO:0000259" key="4">
    <source>
        <dbReference type="PROSITE" id="PS51163"/>
    </source>
</evidence>
<dbReference type="Gene3D" id="3.90.870.50">
    <property type="match status" value="1"/>
</dbReference>
<evidence type="ECO:0000256" key="2">
    <source>
        <dbReference type="SAM" id="MobiDB-lite"/>
    </source>
</evidence>
<feature type="active site" evidence="1">
    <location>
        <position position="31"/>
    </location>
</feature>
<keyword evidence="1" id="KW-0378">Hydrolase</keyword>
<dbReference type="SUPFAM" id="SSF55821">
    <property type="entry name" value="YrdC/RibB"/>
    <property type="match status" value="2"/>
</dbReference>
<dbReference type="GO" id="GO:0003998">
    <property type="term" value="F:acylphosphatase activity"/>
    <property type="evidence" value="ECO:0007669"/>
    <property type="project" value="UniProtKB-EC"/>
</dbReference>
<feature type="non-terminal residue" evidence="5">
    <location>
        <position position="420"/>
    </location>
</feature>
<dbReference type="InterPro" id="IPR011125">
    <property type="entry name" value="Znf_HypF"/>
</dbReference>
<dbReference type="Gene3D" id="3.30.110.120">
    <property type="match status" value="1"/>
</dbReference>
<sequence length="420" mass="44779">MEIRGAVQGVGFRPFIYRLALEAGLAGWVRNGSAGVVLELEGPPARLAGLAERIRAERPRAAVLVSLEQTWLPPLGLQGFTIRPSDGQGALTVQVLPDLATCAECRAEVAAPGNRRFAYPFTNCTNCGPRFTLVTALPYDRPHTTMARFQLCDACAAEYRDPADRRFHAQPNACPQCGPQLALWQPTGSAGSTTLAVGAAALQGAIEAIQSGQIVAVKGLGGFHLICDASNEAAVLRLRERKRRPRKPFALMVRDITMAKQLCHVPPAAAALLGALEGPIVLLVKRAEQGSRGAEEQENRRAEEQGGRGTEGQRNRRAEQGSRGAEEQGNRRAEEQKGRGTGEQGGNRSICSLAASIAPDQPTLGLMLPSNPLHYLLMAGLEGPVVATSGNLSDEPICVDEHEALARLGGIANLLLVHDR</sequence>
<dbReference type="EC" id="3.6.1.7" evidence="1"/>
<dbReference type="InterPro" id="IPR001792">
    <property type="entry name" value="Acylphosphatase-like_dom"/>
</dbReference>
<dbReference type="InterPro" id="IPR017968">
    <property type="entry name" value="Acylphosphatase_CS"/>
</dbReference>
<dbReference type="PROSITE" id="PS51160">
    <property type="entry name" value="ACYLPHOSPHATASE_3"/>
    <property type="match status" value="1"/>
</dbReference>
<name>A0A2A6RFA9_9CHLR</name>
<comment type="catalytic activity">
    <reaction evidence="1">
        <text>an acyl phosphate + H2O = a carboxylate + phosphate + H(+)</text>
        <dbReference type="Rhea" id="RHEA:14965"/>
        <dbReference type="ChEBI" id="CHEBI:15377"/>
        <dbReference type="ChEBI" id="CHEBI:15378"/>
        <dbReference type="ChEBI" id="CHEBI:29067"/>
        <dbReference type="ChEBI" id="CHEBI:43474"/>
        <dbReference type="ChEBI" id="CHEBI:59918"/>
        <dbReference type="EC" id="3.6.1.7"/>
    </reaction>
</comment>
<dbReference type="GO" id="GO:0003725">
    <property type="term" value="F:double-stranded RNA binding"/>
    <property type="evidence" value="ECO:0007669"/>
    <property type="project" value="InterPro"/>
</dbReference>
<dbReference type="Pfam" id="PF01300">
    <property type="entry name" value="Sua5_yciO_yrdC"/>
    <property type="match status" value="2"/>
</dbReference>
<dbReference type="GO" id="GO:0051604">
    <property type="term" value="P:protein maturation"/>
    <property type="evidence" value="ECO:0007669"/>
    <property type="project" value="TreeGrafter"/>
</dbReference>
<feature type="active site" evidence="1">
    <location>
        <position position="13"/>
    </location>
</feature>
<keyword evidence="6" id="KW-1185">Reference proteome</keyword>
<dbReference type="Proteomes" id="UP000220527">
    <property type="component" value="Unassembled WGS sequence"/>
</dbReference>